<proteinExistence type="inferred from homology"/>
<dbReference type="Pfam" id="PF00858">
    <property type="entry name" value="ASC"/>
    <property type="match status" value="1"/>
</dbReference>
<evidence type="ECO:0000256" key="2">
    <source>
        <dbReference type="ARBA" id="ARBA00022448"/>
    </source>
</evidence>
<keyword evidence="4 11" id="KW-0812">Transmembrane</keyword>
<dbReference type="PANTHER" id="PTHR11690:SF248">
    <property type="entry name" value="PICKPOCKET 17, ISOFORM A"/>
    <property type="match status" value="1"/>
</dbReference>
<comment type="subcellular location">
    <subcellularLocation>
        <location evidence="1">Membrane</location>
        <topology evidence="1">Multi-pass membrane protein</topology>
    </subcellularLocation>
</comment>
<evidence type="ECO:0000256" key="6">
    <source>
        <dbReference type="ARBA" id="ARBA00023053"/>
    </source>
</evidence>
<dbReference type="EMBL" id="PZQS01000010">
    <property type="protein sequence ID" value="PVD23096.1"/>
    <property type="molecule type" value="Genomic_DNA"/>
</dbReference>
<evidence type="ECO:0000256" key="12">
    <source>
        <dbReference type="SAM" id="MobiDB-lite"/>
    </source>
</evidence>
<accession>A0A2T7NPL5</accession>
<keyword evidence="2 11" id="KW-0813">Transport</keyword>
<protein>
    <submittedName>
        <fullName evidence="14">Uncharacterized protein</fullName>
    </submittedName>
</protein>
<keyword evidence="8 13" id="KW-0472">Membrane</keyword>
<feature type="compositionally biased region" description="Polar residues" evidence="12">
    <location>
        <begin position="138"/>
        <end position="148"/>
    </location>
</feature>
<name>A0A2T7NPL5_POMCA</name>
<evidence type="ECO:0000256" key="9">
    <source>
        <dbReference type="ARBA" id="ARBA00023201"/>
    </source>
</evidence>
<evidence type="ECO:0000256" key="10">
    <source>
        <dbReference type="ARBA" id="ARBA00023303"/>
    </source>
</evidence>
<evidence type="ECO:0000256" key="3">
    <source>
        <dbReference type="ARBA" id="ARBA00022461"/>
    </source>
</evidence>
<dbReference type="GO" id="GO:0015280">
    <property type="term" value="F:ligand-gated sodium channel activity"/>
    <property type="evidence" value="ECO:0007669"/>
    <property type="project" value="TreeGrafter"/>
</dbReference>
<feature type="compositionally biased region" description="Basic and acidic residues" evidence="12">
    <location>
        <begin position="186"/>
        <end position="209"/>
    </location>
</feature>
<evidence type="ECO:0000256" key="4">
    <source>
        <dbReference type="ARBA" id="ARBA00022692"/>
    </source>
</evidence>
<dbReference type="InterPro" id="IPR001873">
    <property type="entry name" value="ENaC"/>
</dbReference>
<organism evidence="14 15">
    <name type="scientific">Pomacea canaliculata</name>
    <name type="common">Golden apple snail</name>
    <dbReference type="NCBI Taxonomy" id="400727"/>
    <lineage>
        <taxon>Eukaryota</taxon>
        <taxon>Metazoa</taxon>
        <taxon>Spiralia</taxon>
        <taxon>Lophotrochozoa</taxon>
        <taxon>Mollusca</taxon>
        <taxon>Gastropoda</taxon>
        <taxon>Caenogastropoda</taxon>
        <taxon>Architaenioglossa</taxon>
        <taxon>Ampullarioidea</taxon>
        <taxon>Ampullariidae</taxon>
        <taxon>Pomacea</taxon>
    </lineage>
</organism>
<evidence type="ECO:0000256" key="13">
    <source>
        <dbReference type="SAM" id="Phobius"/>
    </source>
</evidence>
<comment type="similarity">
    <text evidence="11">Belongs to the amiloride-sensitive sodium channel (TC 1.A.6) family.</text>
</comment>
<evidence type="ECO:0000256" key="8">
    <source>
        <dbReference type="ARBA" id="ARBA00023136"/>
    </source>
</evidence>
<reference evidence="14 15" key="1">
    <citation type="submission" date="2018-04" db="EMBL/GenBank/DDBJ databases">
        <title>The genome of golden apple snail Pomacea canaliculata provides insight into stress tolerance and invasive adaptation.</title>
        <authorList>
            <person name="Liu C."/>
            <person name="Liu B."/>
            <person name="Ren Y."/>
            <person name="Zhang Y."/>
            <person name="Wang H."/>
            <person name="Li S."/>
            <person name="Jiang F."/>
            <person name="Yin L."/>
            <person name="Zhang G."/>
            <person name="Qian W."/>
            <person name="Fan W."/>
        </authorList>
    </citation>
    <scope>NUCLEOTIDE SEQUENCE [LARGE SCALE GENOMIC DNA]</scope>
    <source>
        <strain evidence="14">SZHN2017</strain>
        <tissue evidence="14">Muscle</tissue>
    </source>
</reference>
<evidence type="ECO:0000256" key="5">
    <source>
        <dbReference type="ARBA" id="ARBA00022989"/>
    </source>
</evidence>
<dbReference type="PANTHER" id="PTHR11690">
    <property type="entry name" value="AMILORIDE-SENSITIVE SODIUM CHANNEL-RELATED"/>
    <property type="match status" value="1"/>
</dbReference>
<keyword evidence="7 11" id="KW-0406">Ion transport</keyword>
<keyword evidence="3 11" id="KW-0894">Sodium channel</keyword>
<keyword evidence="15" id="KW-1185">Reference proteome</keyword>
<dbReference type="STRING" id="400727.A0A2T7NPL5"/>
<keyword evidence="5 13" id="KW-1133">Transmembrane helix</keyword>
<evidence type="ECO:0000256" key="1">
    <source>
        <dbReference type="ARBA" id="ARBA00004141"/>
    </source>
</evidence>
<evidence type="ECO:0000313" key="15">
    <source>
        <dbReference type="Proteomes" id="UP000245119"/>
    </source>
</evidence>
<keyword evidence="6" id="KW-0915">Sodium</keyword>
<dbReference type="AlphaFoldDB" id="A0A2T7NPL5"/>
<feature type="transmembrane region" description="Helical" evidence="13">
    <location>
        <begin position="21"/>
        <end position="42"/>
    </location>
</feature>
<keyword evidence="10 11" id="KW-0407">Ion channel</keyword>
<feature type="region of interest" description="Disordered" evidence="12">
    <location>
        <begin position="170"/>
        <end position="221"/>
    </location>
</feature>
<evidence type="ECO:0000256" key="7">
    <source>
        <dbReference type="ARBA" id="ARBA00023065"/>
    </source>
</evidence>
<evidence type="ECO:0000313" key="14">
    <source>
        <dbReference type="EMBL" id="PVD23096.1"/>
    </source>
</evidence>
<gene>
    <name evidence="14" type="ORF">C0Q70_16358</name>
</gene>
<sequence>MQGVPNIRASTSIAGRLTWSFLFLVCMTLLSGHLYYLCYSYYSYPKHSVIELGFSALVFPAVTFCNVNPLKKSKLPETPERLRTLVSRTDPEEIAKKMAGAYEHINGRHKRSIPQRQLTRQPANMPASYSIHDGEPGHSSTQRPQTTKQGHRGQSRTLLNHSLDFIRADRGKFQKRDGSLVGNQTSDEKNDNRTVRHLMDRGGRERSLHDGSSGLPLNGTRRSIGTVTAKTLSGNKWASQTGSHTVFPLLTPPAPAPWT</sequence>
<keyword evidence="9 11" id="KW-0739">Sodium transport</keyword>
<comment type="caution">
    <text evidence="14">The sequence shown here is derived from an EMBL/GenBank/DDBJ whole genome shotgun (WGS) entry which is preliminary data.</text>
</comment>
<dbReference type="GO" id="GO:0005886">
    <property type="term" value="C:plasma membrane"/>
    <property type="evidence" value="ECO:0007669"/>
    <property type="project" value="TreeGrafter"/>
</dbReference>
<feature type="region of interest" description="Disordered" evidence="12">
    <location>
        <begin position="105"/>
        <end position="157"/>
    </location>
</feature>
<evidence type="ECO:0000256" key="11">
    <source>
        <dbReference type="RuleBase" id="RU000679"/>
    </source>
</evidence>
<dbReference type="Proteomes" id="UP000245119">
    <property type="component" value="Linkage Group LG10"/>
</dbReference>